<dbReference type="InterPro" id="IPR029044">
    <property type="entry name" value="Nucleotide-diphossugar_trans"/>
</dbReference>
<keyword evidence="4" id="KW-1133">Transmembrane helix</keyword>
<dbReference type="EMBL" id="JAGQKZ010000004">
    <property type="protein sequence ID" value="MCA9391749.1"/>
    <property type="molecule type" value="Genomic_DNA"/>
</dbReference>
<reference evidence="6" key="1">
    <citation type="submission" date="2020-04" db="EMBL/GenBank/DDBJ databases">
        <authorList>
            <person name="Zhang T."/>
        </authorList>
    </citation>
    <scope>NUCLEOTIDE SEQUENCE</scope>
    <source>
        <strain evidence="6">HKST-UBA03</strain>
    </source>
</reference>
<evidence type="ECO:0000256" key="1">
    <source>
        <dbReference type="ARBA" id="ARBA00006739"/>
    </source>
</evidence>
<dbReference type="GO" id="GO:0016757">
    <property type="term" value="F:glycosyltransferase activity"/>
    <property type="evidence" value="ECO:0007669"/>
    <property type="project" value="UniProtKB-KW"/>
</dbReference>
<feature type="domain" description="Glycosyltransferase 2-like" evidence="5">
    <location>
        <begin position="133"/>
        <end position="335"/>
    </location>
</feature>
<keyword evidence="2" id="KW-0328">Glycosyltransferase</keyword>
<name>A0A955RQS3_UNCKA</name>
<dbReference type="CDD" id="cd06423">
    <property type="entry name" value="CESA_like"/>
    <property type="match status" value="1"/>
</dbReference>
<comment type="caution">
    <text evidence="6">The sequence shown here is derived from an EMBL/GenBank/DDBJ whole genome shotgun (WGS) entry which is preliminary data.</text>
</comment>
<keyword evidence="4" id="KW-0472">Membrane</keyword>
<evidence type="ECO:0000313" key="6">
    <source>
        <dbReference type="EMBL" id="MCA9391749.1"/>
    </source>
</evidence>
<sequence length="422" mass="48503">MRETLKNETKSKATQLLAYVKDALNVFYPLRRVFSHSQDERGPRVVALIGTYKTKKETISLVNQLLSHNKEIEVLIVDDSTPKEDMSYMNKIKLMAKTKKRLNTIRTPQNNLKAGAQNFGLEHLKKQKERPDVVVTMDDDAVIFEDTISELIKALYANERLGAVCSSVMVENKDHNLLTRLQALEYHGFNIARAMDEGFFKGPLVMHGMLSAYRMDALNEVEGFQENHLIEDYDITARLKQKGWIVGFAPKALASTDVPPSLSILWKQRVRWYLGGLFVVKDNIRKPINVIQDFFGHFTLISSYLLIALSYLLGRYTQINDTLVTFLIVLALLNFVVPTIFGIITLYYYRQRDIIDVLIRLLIIPEFVYANILSLVLLGSYFYFVFLGVNRYLQRNKIGSTIAQHIDRVFHSMGFSQTWGTR</sequence>
<dbReference type="AlphaFoldDB" id="A0A955RQS3"/>
<evidence type="ECO:0000256" key="2">
    <source>
        <dbReference type="ARBA" id="ARBA00022676"/>
    </source>
</evidence>
<protein>
    <submittedName>
        <fullName evidence="6">Glycosyltransferase family 2 protein</fullName>
    </submittedName>
</protein>
<reference evidence="6" key="2">
    <citation type="journal article" date="2021" name="Microbiome">
        <title>Successional dynamics and alternative stable states in a saline activated sludge microbial community over 9 years.</title>
        <authorList>
            <person name="Wang Y."/>
            <person name="Ye J."/>
            <person name="Ju F."/>
            <person name="Liu L."/>
            <person name="Boyd J.A."/>
            <person name="Deng Y."/>
            <person name="Parks D.H."/>
            <person name="Jiang X."/>
            <person name="Yin X."/>
            <person name="Woodcroft B.J."/>
            <person name="Tyson G.W."/>
            <person name="Hugenholtz P."/>
            <person name="Polz M.F."/>
            <person name="Zhang T."/>
        </authorList>
    </citation>
    <scope>NUCLEOTIDE SEQUENCE</scope>
    <source>
        <strain evidence="6">HKST-UBA03</strain>
    </source>
</reference>
<evidence type="ECO:0000313" key="7">
    <source>
        <dbReference type="Proteomes" id="UP000751518"/>
    </source>
</evidence>
<dbReference type="Proteomes" id="UP000751518">
    <property type="component" value="Unassembled WGS sequence"/>
</dbReference>
<feature type="transmembrane region" description="Helical" evidence="4">
    <location>
        <begin position="294"/>
        <end position="314"/>
    </location>
</feature>
<organism evidence="6 7">
    <name type="scientific">candidate division WWE3 bacterium</name>
    <dbReference type="NCBI Taxonomy" id="2053526"/>
    <lineage>
        <taxon>Bacteria</taxon>
        <taxon>Katanobacteria</taxon>
    </lineage>
</organism>
<evidence type="ECO:0000256" key="3">
    <source>
        <dbReference type="ARBA" id="ARBA00022679"/>
    </source>
</evidence>
<comment type="similarity">
    <text evidence="1">Belongs to the glycosyltransferase 2 family.</text>
</comment>
<feature type="transmembrane region" description="Helical" evidence="4">
    <location>
        <begin position="326"/>
        <end position="349"/>
    </location>
</feature>
<dbReference type="PANTHER" id="PTHR43630">
    <property type="entry name" value="POLY-BETA-1,6-N-ACETYL-D-GLUCOSAMINE SYNTHASE"/>
    <property type="match status" value="1"/>
</dbReference>
<dbReference type="Gene3D" id="3.90.550.10">
    <property type="entry name" value="Spore Coat Polysaccharide Biosynthesis Protein SpsA, Chain A"/>
    <property type="match status" value="1"/>
</dbReference>
<dbReference type="Pfam" id="PF13632">
    <property type="entry name" value="Glyco_trans_2_3"/>
    <property type="match status" value="1"/>
</dbReference>
<proteinExistence type="inferred from homology"/>
<keyword evidence="4" id="KW-0812">Transmembrane</keyword>
<feature type="transmembrane region" description="Helical" evidence="4">
    <location>
        <begin position="369"/>
        <end position="389"/>
    </location>
</feature>
<dbReference type="SUPFAM" id="SSF53448">
    <property type="entry name" value="Nucleotide-diphospho-sugar transferases"/>
    <property type="match status" value="1"/>
</dbReference>
<evidence type="ECO:0000259" key="5">
    <source>
        <dbReference type="Pfam" id="PF13632"/>
    </source>
</evidence>
<evidence type="ECO:0000256" key="4">
    <source>
        <dbReference type="SAM" id="Phobius"/>
    </source>
</evidence>
<gene>
    <name evidence="6" type="ORF">KC614_00905</name>
</gene>
<keyword evidence="3" id="KW-0808">Transferase</keyword>
<dbReference type="PANTHER" id="PTHR43630:SF1">
    <property type="entry name" value="POLY-BETA-1,6-N-ACETYL-D-GLUCOSAMINE SYNTHASE"/>
    <property type="match status" value="1"/>
</dbReference>
<dbReference type="InterPro" id="IPR001173">
    <property type="entry name" value="Glyco_trans_2-like"/>
</dbReference>
<accession>A0A955RQS3</accession>